<evidence type="ECO:0000259" key="4">
    <source>
        <dbReference type="PROSITE" id="PS50048"/>
    </source>
</evidence>
<dbReference type="Gene3D" id="4.10.240.10">
    <property type="entry name" value="Zn(2)-C6 fungal-type DNA-binding domain"/>
    <property type="match status" value="1"/>
</dbReference>
<dbReference type="InterPro" id="IPR007219">
    <property type="entry name" value="XnlR_reg_dom"/>
</dbReference>
<evidence type="ECO:0000313" key="6">
    <source>
        <dbReference type="Proteomes" id="UP001218218"/>
    </source>
</evidence>
<accession>A0AAD7EDW4</accession>
<evidence type="ECO:0000256" key="2">
    <source>
        <dbReference type="ARBA" id="ARBA00023242"/>
    </source>
</evidence>
<protein>
    <submittedName>
        <fullName evidence="5">Fungal-specific transcription factor domain-containing protein</fullName>
    </submittedName>
</protein>
<keyword evidence="6" id="KW-1185">Reference proteome</keyword>
<name>A0AAD7EDW4_9AGAR</name>
<dbReference type="SMART" id="SM00906">
    <property type="entry name" value="Fungal_trans"/>
    <property type="match status" value="1"/>
</dbReference>
<comment type="caution">
    <text evidence="5">The sequence shown here is derived from an EMBL/GenBank/DDBJ whole genome shotgun (WGS) entry which is preliminary data.</text>
</comment>
<dbReference type="GO" id="GO:0008270">
    <property type="term" value="F:zinc ion binding"/>
    <property type="evidence" value="ECO:0007669"/>
    <property type="project" value="InterPro"/>
</dbReference>
<reference evidence="5" key="1">
    <citation type="submission" date="2023-03" db="EMBL/GenBank/DDBJ databases">
        <title>Massive genome expansion in bonnet fungi (Mycena s.s.) driven by repeated elements and novel gene families across ecological guilds.</title>
        <authorList>
            <consortium name="Lawrence Berkeley National Laboratory"/>
            <person name="Harder C.B."/>
            <person name="Miyauchi S."/>
            <person name="Viragh M."/>
            <person name="Kuo A."/>
            <person name="Thoen E."/>
            <person name="Andreopoulos B."/>
            <person name="Lu D."/>
            <person name="Skrede I."/>
            <person name="Drula E."/>
            <person name="Henrissat B."/>
            <person name="Morin E."/>
            <person name="Kohler A."/>
            <person name="Barry K."/>
            <person name="LaButti K."/>
            <person name="Morin E."/>
            <person name="Salamov A."/>
            <person name="Lipzen A."/>
            <person name="Mereny Z."/>
            <person name="Hegedus B."/>
            <person name="Baldrian P."/>
            <person name="Stursova M."/>
            <person name="Weitz H."/>
            <person name="Taylor A."/>
            <person name="Grigoriev I.V."/>
            <person name="Nagy L.G."/>
            <person name="Martin F."/>
            <person name="Kauserud H."/>
        </authorList>
    </citation>
    <scope>NUCLEOTIDE SEQUENCE</scope>
    <source>
        <strain evidence="5">CBHHK002</strain>
    </source>
</reference>
<dbReference type="GO" id="GO:0006351">
    <property type="term" value="P:DNA-templated transcription"/>
    <property type="evidence" value="ECO:0007669"/>
    <property type="project" value="InterPro"/>
</dbReference>
<feature type="region of interest" description="Disordered" evidence="3">
    <location>
        <begin position="85"/>
        <end position="124"/>
    </location>
</feature>
<dbReference type="Pfam" id="PF04082">
    <property type="entry name" value="Fungal_trans"/>
    <property type="match status" value="1"/>
</dbReference>
<feature type="domain" description="Zn(2)-C6 fungal-type" evidence="4">
    <location>
        <begin position="25"/>
        <end position="58"/>
    </location>
</feature>
<evidence type="ECO:0000313" key="5">
    <source>
        <dbReference type="EMBL" id="KAJ7312891.1"/>
    </source>
</evidence>
<dbReference type="Proteomes" id="UP001218218">
    <property type="component" value="Unassembled WGS sequence"/>
</dbReference>
<dbReference type="EMBL" id="JARIHO010000069">
    <property type="protein sequence ID" value="KAJ7312891.1"/>
    <property type="molecule type" value="Genomic_DNA"/>
</dbReference>
<dbReference type="PROSITE" id="PS00463">
    <property type="entry name" value="ZN2_CY6_FUNGAL_1"/>
    <property type="match status" value="1"/>
</dbReference>
<keyword evidence="2" id="KW-0539">Nucleus</keyword>
<dbReference type="PANTHER" id="PTHR46910:SF38">
    <property type="entry name" value="ZN(2)-C6 FUNGAL-TYPE DOMAIN-CONTAINING PROTEIN"/>
    <property type="match status" value="1"/>
</dbReference>
<sequence length="787" mass="88123">MSSDEEHEPSSSQSAPQRKRRLQRSCDACRKRKIRCDSATMPNGRCTPCISFNGSCTHTHQVMKRGPKNRRIEELQKQLAALEAKLSSSDSSSSATASTIPLASEIPAPPDASPSPPSLPDEDLSHDELAERFRQFSFGSMKHRFFGSSSGFMLVKNALTEKEEYLGRPIVTQFRRPEFWHMRPWEKEPHEERPRYVYPDQDLIASLIHLYFETVHPTMPLIHRPSFERSVAEGLHLRDHGFGATLLAVLAIGSRCSDDPRVFVPGSNSSLSCGWNFFNQVQVIRKSLFDEPSIYEVQLYCLITLYTLGTSSPQAAWLYIGLGMRFVQERGEHRRKRDGHKITPEDELWKRAFWCLLCLDRILCGFLGRPSAIHVEDYDLELPLEVDDEYWDLNPDQAFKQPPGKPSLITYFICQIRLAELLGSALRRMYASNKSRVLLGLVGPEWEQRAVAELDSAMNSFISSIPDHLRWDPNRTGVFFDQSAVLHTMYYSLQITIHRPYIHKATVLALPSLTICTSAARSLIHVVDVWLNRTQRVALVQMHSGVFIAGVVLLLNLFRVKRAGLPIDVTRELAHVSTAMRVLKFQESRWQTAGRLWELLQELKSWEGPQRKYTPTAPVQPLSTKENVIQETEEAGGSVFAESGCPVEAVQEPSAAVYSSVVDELSAHPIHRPPPQPAVGAWNDMLSLSNPSHSVITAEQAGMTIEQLLAATAEYDSTTGLAQTADQLSSTTGLANMMVDDDLLSFWGAAPTTFGNVADWDAYIEAMNGPGSNWSMAPSTSSVLSNQ</sequence>
<dbReference type="PANTHER" id="PTHR46910">
    <property type="entry name" value="TRANSCRIPTION FACTOR PDR1"/>
    <property type="match status" value="1"/>
</dbReference>
<dbReference type="SUPFAM" id="SSF57701">
    <property type="entry name" value="Zn2/Cys6 DNA-binding domain"/>
    <property type="match status" value="1"/>
</dbReference>
<feature type="compositionally biased region" description="Low complexity" evidence="3">
    <location>
        <begin position="85"/>
        <end position="106"/>
    </location>
</feature>
<dbReference type="InterPro" id="IPR050987">
    <property type="entry name" value="AtrR-like"/>
</dbReference>
<dbReference type="InterPro" id="IPR036864">
    <property type="entry name" value="Zn2-C6_fun-type_DNA-bd_sf"/>
</dbReference>
<feature type="compositionally biased region" description="Pro residues" evidence="3">
    <location>
        <begin position="107"/>
        <end position="119"/>
    </location>
</feature>
<dbReference type="CDD" id="cd00067">
    <property type="entry name" value="GAL4"/>
    <property type="match status" value="1"/>
</dbReference>
<feature type="region of interest" description="Disordered" evidence="3">
    <location>
        <begin position="1"/>
        <end position="24"/>
    </location>
</feature>
<proteinExistence type="predicted"/>
<dbReference type="InterPro" id="IPR001138">
    <property type="entry name" value="Zn2Cys6_DnaBD"/>
</dbReference>
<dbReference type="PROSITE" id="PS50048">
    <property type="entry name" value="ZN2_CY6_FUNGAL_2"/>
    <property type="match status" value="1"/>
</dbReference>
<dbReference type="GO" id="GO:0000981">
    <property type="term" value="F:DNA-binding transcription factor activity, RNA polymerase II-specific"/>
    <property type="evidence" value="ECO:0007669"/>
    <property type="project" value="InterPro"/>
</dbReference>
<dbReference type="SMART" id="SM00066">
    <property type="entry name" value="GAL4"/>
    <property type="match status" value="1"/>
</dbReference>
<dbReference type="Pfam" id="PF00172">
    <property type="entry name" value="Zn_clus"/>
    <property type="match status" value="1"/>
</dbReference>
<dbReference type="AlphaFoldDB" id="A0AAD7EDW4"/>
<evidence type="ECO:0000256" key="3">
    <source>
        <dbReference type="SAM" id="MobiDB-lite"/>
    </source>
</evidence>
<keyword evidence="1" id="KW-0479">Metal-binding</keyword>
<organism evidence="5 6">
    <name type="scientific">Mycena albidolilacea</name>
    <dbReference type="NCBI Taxonomy" id="1033008"/>
    <lineage>
        <taxon>Eukaryota</taxon>
        <taxon>Fungi</taxon>
        <taxon>Dikarya</taxon>
        <taxon>Basidiomycota</taxon>
        <taxon>Agaricomycotina</taxon>
        <taxon>Agaricomycetes</taxon>
        <taxon>Agaricomycetidae</taxon>
        <taxon>Agaricales</taxon>
        <taxon>Marasmiineae</taxon>
        <taxon>Mycenaceae</taxon>
        <taxon>Mycena</taxon>
    </lineage>
</organism>
<evidence type="ECO:0000256" key="1">
    <source>
        <dbReference type="ARBA" id="ARBA00022723"/>
    </source>
</evidence>
<dbReference type="CDD" id="cd12148">
    <property type="entry name" value="fungal_TF_MHR"/>
    <property type="match status" value="1"/>
</dbReference>
<gene>
    <name evidence="5" type="ORF">DFH08DRAFT_896151</name>
</gene>
<dbReference type="GO" id="GO:0003677">
    <property type="term" value="F:DNA binding"/>
    <property type="evidence" value="ECO:0007669"/>
    <property type="project" value="InterPro"/>
</dbReference>